<name>A0A8T2RMZ3_CERRI</name>
<gene>
    <name evidence="1" type="ORF">KP509_26G066600</name>
</gene>
<proteinExistence type="predicted"/>
<sequence>MLTMSGSRPQWSDEMHGEYLRWMEACFVRKLFEHHYCDPQVCGRSPTPLLPNGTFHSPGAASNQWRLATAQVYANKNGVLRIRKHVTKSSKVVFHSWRVTRVIVSRYRRRNALLGCRLSIGKTSNISAERQ</sequence>
<dbReference type="AlphaFoldDB" id="A0A8T2RMZ3"/>
<reference evidence="1" key="1">
    <citation type="submission" date="2021-08" db="EMBL/GenBank/DDBJ databases">
        <title>WGS assembly of Ceratopteris richardii.</title>
        <authorList>
            <person name="Marchant D.B."/>
            <person name="Chen G."/>
            <person name="Jenkins J."/>
            <person name="Shu S."/>
            <person name="Leebens-Mack J."/>
            <person name="Grimwood J."/>
            <person name="Schmutz J."/>
            <person name="Soltis P."/>
            <person name="Soltis D."/>
            <person name="Chen Z.-H."/>
        </authorList>
    </citation>
    <scope>NUCLEOTIDE SEQUENCE</scope>
    <source>
        <strain evidence="1">Whitten #5841</strain>
        <tissue evidence="1">Leaf</tissue>
    </source>
</reference>
<comment type="caution">
    <text evidence="1">The sequence shown here is derived from an EMBL/GenBank/DDBJ whole genome shotgun (WGS) entry which is preliminary data.</text>
</comment>
<evidence type="ECO:0000313" key="1">
    <source>
        <dbReference type="EMBL" id="KAH7297361.1"/>
    </source>
</evidence>
<protein>
    <submittedName>
        <fullName evidence="1">Uncharacterized protein</fullName>
    </submittedName>
</protein>
<keyword evidence="2" id="KW-1185">Reference proteome</keyword>
<dbReference type="Proteomes" id="UP000825935">
    <property type="component" value="Chromosome 26"/>
</dbReference>
<evidence type="ECO:0000313" key="2">
    <source>
        <dbReference type="Proteomes" id="UP000825935"/>
    </source>
</evidence>
<organism evidence="1 2">
    <name type="scientific">Ceratopteris richardii</name>
    <name type="common">Triangle waterfern</name>
    <dbReference type="NCBI Taxonomy" id="49495"/>
    <lineage>
        <taxon>Eukaryota</taxon>
        <taxon>Viridiplantae</taxon>
        <taxon>Streptophyta</taxon>
        <taxon>Embryophyta</taxon>
        <taxon>Tracheophyta</taxon>
        <taxon>Polypodiopsida</taxon>
        <taxon>Polypodiidae</taxon>
        <taxon>Polypodiales</taxon>
        <taxon>Pteridineae</taxon>
        <taxon>Pteridaceae</taxon>
        <taxon>Parkerioideae</taxon>
        <taxon>Ceratopteris</taxon>
    </lineage>
</organism>
<accession>A0A8T2RMZ3</accession>
<dbReference type="EMBL" id="CM035431">
    <property type="protein sequence ID" value="KAH7297361.1"/>
    <property type="molecule type" value="Genomic_DNA"/>
</dbReference>